<feature type="transmembrane region" description="Helical" evidence="6">
    <location>
        <begin position="97"/>
        <end position="115"/>
    </location>
</feature>
<dbReference type="HOGENOM" id="CLU_028799_7_1_5"/>
<keyword evidence="3 6" id="KW-0812">Transmembrane</keyword>
<feature type="transmembrane region" description="Helical" evidence="6">
    <location>
        <begin position="335"/>
        <end position="355"/>
    </location>
</feature>
<evidence type="ECO:0000313" key="8">
    <source>
        <dbReference type="Proteomes" id="UP000007460"/>
    </source>
</evidence>
<sequence length="364" mass="40661">MQFNIYIFNQLFRATCVISMVLIGIMWLFQTIKLLELVVNKGAPIFDFLLMSITVIPLWLTIALPIAGFVAVNWVFHRILADRELTVMQAVGLSPAQLAKAPIALGMLLTSVLYFNSVYLLPTSFGIYKDLQFNLRNGIPVILLQDGVFTEVVPGLTMFIGSREENDVVSDVFIQDTRTIDKTIILTAENGKFVGKDYHPTLILGNGQRLEVNSDGESGALLLFETHSLSLVTNEKKPSERIANDMNEDSISNLLDAKKSPYADYAFQRIAEGHYRIASPVLALALIMMVIAITLHGQLRRDLWLRRSLINISCCLGLIVALILARSWTITMPHLWILIHIVTTLPILICGIALARPLKFARNV</sequence>
<evidence type="ECO:0000256" key="2">
    <source>
        <dbReference type="ARBA" id="ARBA00022475"/>
    </source>
</evidence>
<evidence type="ECO:0000256" key="1">
    <source>
        <dbReference type="ARBA" id="ARBA00004651"/>
    </source>
</evidence>
<gene>
    <name evidence="7" type="ordered locus">SAR116_0631</name>
</gene>
<evidence type="ECO:0000256" key="5">
    <source>
        <dbReference type="ARBA" id="ARBA00023136"/>
    </source>
</evidence>
<dbReference type="STRING" id="488538.SAR116_0631"/>
<feature type="transmembrane region" description="Helical" evidence="6">
    <location>
        <begin position="12"/>
        <end position="29"/>
    </location>
</feature>
<dbReference type="eggNOG" id="COG0795">
    <property type="taxonomic scope" value="Bacteria"/>
</dbReference>
<dbReference type="Proteomes" id="UP000007460">
    <property type="component" value="Chromosome"/>
</dbReference>
<dbReference type="PANTHER" id="PTHR33529:SF6">
    <property type="entry name" value="YJGP_YJGQ FAMILY PERMEASE"/>
    <property type="match status" value="1"/>
</dbReference>
<keyword evidence="2" id="KW-1003">Cell membrane</keyword>
<dbReference type="PANTHER" id="PTHR33529">
    <property type="entry name" value="SLR0882 PROTEIN-RELATED"/>
    <property type="match status" value="1"/>
</dbReference>
<protein>
    <submittedName>
        <fullName evidence="7">Hypothetical membrane spanning protein</fullName>
    </submittedName>
</protein>
<keyword evidence="5 6" id="KW-0472">Membrane</keyword>
<dbReference type="AlphaFoldDB" id="D5BRH7"/>
<evidence type="ECO:0000256" key="3">
    <source>
        <dbReference type="ARBA" id="ARBA00022692"/>
    </source>
</evidence>
<dbReference type="RefSeq" id="WP_013045503.1">
    <property type="nucleotide sequence ID" value="NC_014010.1"/>
</dbReference>
<evidence type="ECO:0000256" key="6">
    <source>
        <dbReference type="SAM" id="Phobius"/>
    </source>
</evidence>
<keyword evidence="4 6" id="KW-1133">Transmembrane helix</keyword>
<organism evidence="7 8">
    <name type="scientific">Puniceispirillum marinum (strain IMCC1322)</name>
    <dbReference type="NCBI Taxonomy" id="488538"/>
    <lineage>
        <taxon>Bacteria</taxon>
        <taxon>Pseudomonadati</taxon>
        <taxon>Pseudomonadota</taxon>
        <taxon>Alphaproteobacteria</taxon>
        <taxon>Candidatus Puniceispirillales</taxon>
        <taxon>Candidatus Puniceispirillaceae</taxon>
        <taxon>Candidatus Puniceispirillum</taxon>
    </lineage>
</organism>
<feature type="transmembrane region" description="Helical" evidence="6">
    <location>
        <begin position="309"/>
        <end position="329"/>
    </location>
</feature>
<dbReference type="EMBL" id="CP001751">
    <property type="protein sequence ID" value="ADE38874.1"/>
    <property type="molecule type" value="Genomic_DNA"/>
</dbReference>
<dbReference type="InterPro" id="IPR005495">
    <property type="entry name" value="LptG/LptF_permease"/>
</dbReference>
<comment type="subcellular location">
    <subcellularLocation>
        <location evidence="1">Cell membrane</location>
        <topology evidence="1">Multi-pass membrane protein</topology>
    </subcellularLocation>
</comment>
<keyword evidence="8" id="KW-1185">Reference proteome</keyword>
<reference evidence="7 8" key="1">
    <citation type="journal article" date="2010" name="J. Bacteriol.">
        <title>Complete genome sequence of "Candidatus Puniceispirillum marinum" IMCC1322, a representative of the SAR116 clade in the Alphaproteobacteria.</title>
        <authorList>
            <person name="Oh H.M."/>
            <person name="Kwon K.K."/>
            <person name="Kang I."/>
            <person name="Kang S.G."/>
            <person name="Lee J.H."/>
            <person name="Kim S.J."/>
            <person name="Cho J.C."/>
        </authorList>
    </citation>
    <scope>NUCLEOTIDE SEQUENCE [LARGE SCALE GENOMIC DNA]</scope>
    <source>
        <strain evidence="7 8">IMCC1322</strain>
    </source>
</reference>
<accession>D5BRH7</accession>
<dbReference type="GO" id="GO:0043190">
    <property type="term" value="C:ATP-binding cassette (ABC) transporter complex"/>
    <property type="evidence" value="ECO:0007669"/>
    <property type="project" value="TreeGrafter"/>
</dbReference>
<feature type="transmembrane region" description="Helical" evidence="6">
    <location>
        <begin position="277"/>
        <end position="297"/>
    </location>
</feature>
<feature type="transmembrane region" description="Helical" evidence="6">
    <location>
        <begin position="49"/>
        <end position="76"/>
    </location>
</feature>
<evidence type="ECO:0000313" key="7">
    <source>
        <dbReference type="EMBL" id="ADE38874.1"/>
    </source>
</evidence>
<name>D5BRH7_PUNMI</name>
<evidence type="ECO:0000256" key="4">
    <source>
        <dbReference type="ARBA" id="ARBA00022989"/>
    </source>
</evidence>
<dbReference type="KEGG" id="apb:SAR116_0631"/>
<dbReference type="GO" id="GO:0015920">
    <property type="term" value="P:lipopolysaccharide transport"/>
    <property type="evidence" value="ECO:0007669"/>
    <property type="project" value="TreeGrafter"/>
</dbReference>
<dbReference type="Pfam" id="PF03739">
    <property type="entry name" value="LptF_LptG"/>
    <property type="match status" value="1"/>
</dbReference>
<proteinExistence type="predicted"/>